<dbReference type="SUPFAM" id="SSF110997">
    <property type="entry name" value="Sporulation related repeat"/>
    <property type="match status" value="1"/>
</dbReference>
<comment type="caution">
    <text evidence="3">The sequence shown here is derived from an EMBL/GenBank/DDBJ whole genome shotgun (WGS) entry which is preliminary data.</text>
</comment>
<feature type="chain" id="PRO_5003227120" description="SPOR domain-containing protein" evidence="1">
    <location>
        <begin position="35"/>
        <end position="315"/>
    </location>
</feature>
<evidence type="ECO:0000313" key="3">
    <source>
        <dbReference type="EMBL" id="EGA64712.1"/>
    </source>
</evidence>
<organism evidence="3 4">
    <name type="scientific">Vibrio brasiliensis LMG 20546</name>
    <dbReference type="NCBI Taxonomy" id="945543"/>
    <lineage>
        <taxon>Bacteria</taxon>
        <taxon>Pseudomonadati</taxon>
        <taxon>Pseudomonadota</taxon>
        <taxon>Gammaproteobacteria</taxon>
        <taxon>Vibrionales</taxon>
        <taxon>Vibrionaceae</taxon>
        <taxon>Vibrio</taxon>
        <taxon>Vibrio oreintalis group</taxon>
    </lineage>
</organism>
<protein>
    <recommendedName>
        <fullName evidence="2">SPOR domain-containing protein</fullName>
    </recommendedName>
</protein>
<dbReference type="Proteomes" id="UP000004371">
    <property type="component" value="Unassembled WGS sequence"/>
</dbReference>
<sequence length="315" mass="35059">MGIDMASKPKQSIFKCWSFLAILALPTLSSPALAEEFLCDATQASATELPLLDQACPIGKGLWGKSQPAGQESMFWIQCGVFSKPFSVTMAKKVYPHITTDVWNKPEAKGYRCLIGPYMDFASAKQDLAKVKKQPDFKQSFIREIVKGAPVKQAAPKAKPQPKPMPVVREVSKGKTQATTVIPAPVKPKPQVAPQLKASSKAVEDKSMAIRRSTTISGVEYVVPYSMFRDDQFYMEHELPWNRLDYEGAYKTCYRMKMRMATAPEWKALLDSGVMVKDKWPIHLPYWGAEKTGLFSSGKVNQLKGTSLLNVVCVK</sequence>
<feature type="domain" description="SPOR" evidence="2">
    <location>
        <begin position="75"/>
        <end position="134"/>
    </location>
</feature>
<evidence type="ECO:0000256" key="1">
    <source>
        <dbReference type="SAM" id="SignalP"/>
    </source>
</evidence>
<dbReference type="eggNOG" id="ENOG5031MKG">
    <property type="taxonomic scope" value="Bacteria"/>
</dbReference>
<accession>E8LX42</accession>
<evidence type="ECO:0000259" key="2">
    <source>
        <dbReference type="Pfam" id="PF05036"/>
    </source>
</evidence>
<keyword evidence="4" id="KW-1185">Reference proteome</keyword>
<dbReference type="STRING" id="945543.VIBR0546_20363"/>
<feature type="signal peptide" evidence="1">
    <location>
        <begin position="1"/>
        <end position="34"/>
    </location>
</feature>
<proteinExistence type="predicted"/>
<name>E8LX42_9VIBR</name>
<dbReference type="GO" id="GO:0042834">
    <property type="term" value="F:peptidoglycan binding"/>
    <property type="evidence" value="ECO:0007669"/>
    <property type="project" value="InterPro"/>
</dbReference>
<reference evidence="3 4" key="1">
    <citation type="journal article" date="2012" name="Int. J. Syst. Evol. Microbiol.">
        <title>Vibrio caribbeanicus sp. nov., isolated from the marine sponge Scleritoderma cyanea.</title>
        <authorList>
            <person name="Hoffmann M."/>
            <person name="Monday S.R."/>
            <person name="Allard M.W."/>
            <person name="Strain E.A."/>
            <person name="Whittaker P."/>
            <person name="Naum M."/>
            <person name="McCarthy P.J."/>
            <person name="Lopez J.V."/>
            <person name="Fischer M."/>
            <person name="Brown E.W."/>
        </authorList>
    </citation>
    <scope>NUCLEOTIDE SEQUENCE [LARGE SCALE GENOMIC DNA]</scope>
    <source>
        <strain evidence="3 4">LMG 20546</strain>
    </source>
</reference>
<dbReference type="AlphaFoldDB" id="E8LX42"/>
<dbReference type="EMBL" id="AEVS01000078">
    <property type="protein sequence ID" value="EGA64712.1"/>
    <property type="molecule type" value="Genomic_DNA"/>
</dbReference>
<dbReference type="InterPro" id="IPR036680">
    <property type="entry name" value="SPOR-like_sf"/>
</dbReference>
<evidence type="ECO:0000313" key="4">
    <source>
        <dbReference type="Proteomes" id="UP000004371"/>
    </source>
</evidence>
<dbReference type="Pfam" id="PF05036">
    <property type="entry name" value="SPOR"/>
    <property type="match status" value="1"/>
</dbReference>
<dbReference type="InterPro" id="IPR007730">
    <property type="entry name" value="SPOR-like_dom"/>
</dbReference>
<keyword evidence="1" id="KW-0732">Signal</keyword>
<gene>
    <name evidence="3" type="ORF">VIBR0546_20363</name>
</gene>